<feature type="compositionally biased region" description="Polar residues" evidence="1">
    <location>
        <begin position="138"/>
        <end position="153"/>
    </location>
</feature>
<dbReference type="Proteomes" id="UP000274922">
    <property type="component" value="Unassembled WGS sequence"/>
</dbReference>
<feature type="signal peptide" evidence="2">
    <location>
        <begin position="1"/>
        <end position="33"/>
    </location>
</feature>
<reference evidence="5 6" key="1">
    <citation type="journal article" date="2018" name="Nat. Microbiol.">
        <title>Leveraging single-cell genomics to expand the fungal tree of life.</title>
        <authorList>
            <person name="Ahrendt S.R."/>
            <person name="Quandt C.A."/>
            <person name="Ciobanu D."/>
            <person name="Clum A."/>
            <person name="Salamov A."/>
            <person name="Andreopoulos B."/>
            <person name="Cheng J.F."/>
            <person name="Woyke T."/>
            <person name="Pelin A."/>
            <person name="Henrissat B."/>
            <person name="Reynolds N.K."/>
            <person name="Benny G.L."/>
            <person name="Smith M.E."/>
            <person name="James T.Y."/>
            <person name="Grigoriev I.V."/>
        </authorList>
    </citation>
    <scope>NUCLEOTIDE SEQUENCE [LARGE SCALE GENOMIC DNA]</scope>
    <source>
        <strain evidence="5 6">ATCC 52028</strain>
    </source>
</reference>
<reference evidence="3" key="3">
    <citation type="submission" date="2018-08" db="EMBL/GenBank/DDBJ databases">
        <title>Leveraging single-cell genomics to expand the Fungal Tree of Life.</title>
        <authorList>
            <consortium name="DOE Joint Genome Institute"/>
            <person name="Ahrendt S.R."/>
            <person name="Quandt C.A."/>
            <person name="Ciobanu D."/>
            <person name="Clum A."/>
            <person name="Salamov A."/>
            <person name="Andreopoulos B."/>
            <person name="Cheng J.-F."/>
            <person name="Woyke T."/>
            <person name="Pelin A."/>
            <person name="Henrissat B."/>
            <person name="Reynolds N."/>
            <person name="Benny G.L."/>
            <person name="Smith M.E."/>
            <person name="James T.Y."/>
            <person name="Grigoriev I.V."/>
        </authorList>
    </citation>
    <scope>NUCLEOTIDE SEQUENCE</scope>
    <source>
        <strain evidence="3">ATCC 52028</strain>
    </source>
</reference>
<gene>
    <name evidence="3" type="ORF">CAUPRSCDRAFT_11919</name>
    <name evidence="4" type="ORF">CXG81DRAFT_17487</name>
</gene>
<evidence type="ECO:0000313" key="4">
    <source>
        <dbReference type="EMBL" id="RKP02865.1"/>
    </source>
</evidence>
<feature type="compositionally biased region" description="Low complexity" evidence="1">
    <location>
        <begin position="258"/>
        <end position="270"/>
    </location>
</feature>
<feature type="compositionally biased region" description="Low complexity" evidence="1">
    <location>
        <begin position="474"/>
        <end position="483"/>
    </location>
</feature>
<evidence type="ECO:0000313" key="3">
    <source>
        <dbReference type="EMBL" id="RKO96391.1"/>
    </source>
</evidence>
<organism evidence="3 5">
    <name type="scientific">Caulochytrium protostelioides</name>
    <dbReference type="NCBI Taxonomy" id="1555241"/>
    <lineage>
        <taxon>Eukaryota</taxon>
        <taxon>Fungi</taxon>
        <taxon>Fungi incertae sedis</taxon>
        <taxon>Chytridiomycota</taxon>
        <taxon>Chytridiomycota incertae sedis</taxon>
        <taxon>Chytridiomycetes</taxon>
        <taxon>Caulochytriales</taxon>
        <taxon>Caulochytriaceae</taxon>
        <taxon>Caulochytrium</taxon>
    </lineage>
</organism>
<dbReference type="Proteomes" id="UP000268535">
    <property type="component" value="Unassembled WGS sequence"/>
</dbReference>
<dbReference type="AlphaFoldDB" id="A0A4P9WT02"/>
<dbReference type="EMBL" id="ML010005">
    <property type="protein sequence ID" value="RKO96391.1"/>
    <property type="molecule type" value="Genomic_DNA"/>
</dbReference>
<feature type="region of interest" description="Disordered" evidence="1">
    <location>
        <begin position="38"/>
        <end position="154"/>
    </location>
</feature>
<feature type="region of interest" description="Disordered" evidence="1">
    <location>
        <begin position="174"/>
        <end position="232"/>
    </location>
</feature>
<feature type="compositionally biased region" description="Low complexity" evidence="1">
    <location>
        <begin position="419"/>
        <end position="449"/>
    </location>
</feature>
<feature type="compositionally biased region" description="Polar residues" evidence="1">
    <location>
        <begin position="78"/>
        <end position="94"/>
    </location>
</feature>
<feature type="compositionally biased region" description="Low complexity" evidence="1">
    <location>
        <begin position="325"/>
        <end position="335"/>
    </location>
</feature>
<protein>
    <submittedName>
        <fullName evidence="3">Uncharacterized protein</fullName>
    </submittedName>
</protein>
<keyword evidence="6" id="KW-1185">Reference proteome</keyword>
<evidence type="ECO:0000313" key="6">
    <source>
        <dbReference type="Proteomes" id="UP000274922"/>
    </source>
</evidence>
<keyword evidence="2" id="KW-0732">Signal</keyword>
<reference evidence="4" key="2">
    <citation type="submission" date="2018-04" db="EMBL/GenBank/DDBJ databases">
        <title>Leveraging single-cell genomics to expand the Fungal Tree of Life.</title>
        <authorList>
            <consortium name="DOE Joint Genome Institute"/>
            <person name="Ahrendt S.R."/>
            <person name="Quandt C.A."/>
            <person name="Ciobanu D."/>
            <person name="Clum A."/>
            <person name="Salamov A."/>
            <person name="Andreopoulos B."/>
            <person name="Cheng J.-F."/>
            <person name="Woyke T."/>
            <person name="Pelin A."/>
            <person name="Henrissat B."/>
            <person name="Benny G.L."/>
            <person name="Smith M.E."/>
            <person name="James T.Y."/>
            <person name="Grigoriev I.V."/>
        </authorList>
    </citation>
    <scope>NUCLEOTIDE SEQUENCE</scope>
    <source>
        <strain evidence="4">ATCC 52028</strain>
    </source>
</reference>
<feature type="compositionally biased region" description="Basic and acidic residues" evidence="1">
    <location>
        <begin position="402"/>
        <end position="418"/>
    </location>
</feature>
<evidence type="ECO:0000256" key="1">
    <source>
        <dbReference type="SAM" id="MobiDB-lite"/>
    </source>
</evidence>
<feature type="region of interest" description="Disordered" evidence="1">
    <location>
        <begin position="245"/>
        <end position="497"/>
    </location>
</feature>
<sequence length="497" mass="51362">MSRLQRSLGSPRGVLCILVAMMAALTVLRGATAHPAAAHVSASVQSPAPDASRLAKRSMSSDHWLQVPNAWPPADSSGMESENESIFSTRSIASDYSGDDVPDGEMPNHHFVHEPLGGLFGSEESDDNFPYAGDDTLVESSDSGTEVTTSSVGHQPAYHVFTPVAAQSALIETMTDGSDDERSANDEGTSVDSVFGHASPQASSYSETDDALRVPGAPGRGRRADSSGSDSSEFRAMLSVFPSLSPTRRLPSAANPWTTAGGTHAAAPAALVTPSEPDRLDSGYEADTEGDASGKLLSRLPSRTVSSIRPTRRPQLATRLPQGLSAARGPAASRPPAAPAPAPRSPSIASTASGGFSGSQQHSDDASETALENESGRESSVVDVSDGATHSSMPGLTSDDSDWSHDDREPTAGRRDGHASVSSDSDSDAASASASASGSDSASNSGSNSEAEFAPIQNRPSRVERVPTPPPRTPRTGAAASPRGGLWTTIRSRLPRG</sequence>
<evidence type="ECO:0000313" key="5">
    <source>
        <dbReference type="Proteomes" id="UP000268535"/>
    </source>
</evidence>
<feature type="chain" id="PRO_5036356799" evidence="2">
    <location>
        <begin position="34"/>
        <end position="497"/>
    </location>
</feature>
<accession>A0A4P9WT02</accession>
<name>A0A4P9WT02_9FUNG</name>
<evidence type="ECO:0000256" key="2">
    <source>
        <dbReference type="SAM" id="SignalP"/>
    </source>
</evidence>
<proteinExistence type="predicted"/>
<feature type="compositionally biased region" description="Low complexity" evidence="1">
    <location>
        <begin position="38"/>
        <end position="49"/>
    </location>
</feature>
<dbReference type="EMBL" id="ML014133">
    <property type="protein sequence ID" value="RKP02865.1"/>
    <property type="molecule type" value="Genomic_DNA"/>
</dbReference>